<evidence type="ECO:0000313" key="9">
    <source>
        <dbReference type="EMBL" id="KAK9844460.1"/>
    </source>
</evidence>
<accession>A0AAW1SF69</accession>
<keyword evidence="4 7" id="KW-0175">Coiled coil</keyword>
<feature type="region of interest" description="Disordered" evidence="8">
    <location>
        <begin position="169"/>
        <end position="273"/>
    </location>
</feature>
<keyword evidence="6" id="KW-0966">Cell projection</keyword>
<dbReference type="PANTHER" id="PTHR21547:SF0">
    <property type="entry name" value="CLUSTERIN-ASSOCIATED PROTEIN 1"/>
    <property type="match status" value="1"/>
</dbReference>
<feature type="coiled-coil region" evidence="7">
    <location>
        <begin position="49"/>
        <end position="76"/>
    </location>
</feature>
<dbReference type="Proteomes" id="UP001438707">
    <property type="component" value="Unassembled WGS sequence"/>
</dbReference>
<evidence type="ECO:0000256" key="5">
    <source>
        <dbReference type="ARBA" id="ARBA00023069"/>
    </source>
</evidence>
<evidence type="ECO:0000256" key="8">
    <source>
        <dbReference type="SAM" id="MobiDB-lite"/>
    </source>
</evidence>
<organism evidence="9 10">
    <name type="scientific">Apatococcus lobatus</name>
    <dbReference type="NCBI Taxonomy" id="904363"/>
    <lineage>
        <taxon>Eukaryota</taxon>
        <taxon>Viridiplantae</taxon>
        <taxon>Chlorophyta</taxon>
        <taxon>core chlorophytes</taxon>
        <taxon>Trebouxiophyceae</taxon>
        <taxon>Chlorellales</taxon>
        <taxon>Chlorellaceae</taxon>
        <taxon>Apatococcus</taxon>
    </lineage>
</organism>
<feature type="compositionally biased region" description="Low complexity" evidence="8">
    <location>
        <begin position="227"/>
        <end position="240"/>
    </location>
</feature>
<evidence type="ECO:0000256" key="1">
    <source>
        <dbReference type="ARBA" id="ARBA00004138"/>
    </source>
</evidence>
<dbReference type="GO" id="GO:0005815">
    <property type="term" value="C:microtubule organizing center"/>
    <property type="evidence" value="ECO:0007669"/>
    <property type="project" value="TreeGrafter"/>
</dbReference>
<evidence type="ECO:0000256" key="2">
    <source>
        <dbReference type="ARBA" id="ARBA00008340"/>
    </source>
</evidence>
<dbReference type="GO" id="GO:0030992">
    <property type="term" value="C:intraciliary transport particle B"/>
    <property type="evidence" value="ECO:0007669"/>
    <property type="project" value="TreeGrafter"/>
</dbReference>
<protein>
    <submittedName>
        <fullName evidence="9">Uncharacterized protein</fullName>
    </submittedName>
</protein>
<gene>
    <name evidence="9" type="ORF">WJX74_002824</name>
</gene>
<dbReference type="GO" id="GO:0005929">
    <property type="term" value="C:cilium"/>
    <property type="evidence" value="ECO:0007669"/>
    <property type="project" value="UniProtKB-SubCell"/>
</dbReference>
<reference evidence="9 10" key="1">
    <citation type="journal article" date="2024" name="Nat. Commun.">
        <title>Phylogenomics reveals the evolutionary origins of lichenization in chlorophyte algae.</title>
        <authorList>
            <person name="Puginier C."/>
            <person name="Libourel C."/>
            <person name="Otte J."/>
            <person name="Skaloud P."/>
            <person name="Haon M."/>
            <person name="Grisel S."/>
            <person name="Petersen M."/>
            <person name="Berrin J.G."/>
            <person name="Delaux P.M."/>
            <person name="Dal Grande F."/>
            <person name="Keller J."/>
        </authorList>
    </citation>
    <scope>NUCLEOTIDE SEQUENCE [LARGE SCALE GENOMIC DNA]</scope>
    <source>
        <strain evidence="9 10">SAG 2145</strain>
    </source>
</reference>
<dbReference type="AlphaFoldDB" id="A0AAW1SF69"/>
<keyword evidence="10" id="KW-1185">Reference proteome</keyword>
<keyword evidence="5" id="KW-0969">Cilium</keyword>
<evidence type="ECO:0000256" key="4">
    <source>
        <dbReference type="ARBA" id="ARBA00023054"/>
    </source>
</evidence>
<name>A0AAW1SF69_9CHLO</name>
<evidence type="ECO:0000256" key="6">
    <source>
        <dbReference type="ARBA" id="ARBA00023273"/>
    </source>
</evidence>
<evidence type="ECO:0000313" key="10">
    <source>
        <dbReference type="Proteomes" id="UP001438707"/>
    </source>
</evidence>
<evidence type="ECO:0000256" key="7">
    <source>
        <dbReference type="SAM" id="Coils"/>
    </source>
</evidence>
<comment type="subcellular location">
    <subcellularLocation>
        <location evidence="1">Cell projection</location>
        <location evidence="1">Cilium</location>
    </subcellularLocation>
</comment>
<proteinExistence type="inferred from homology"/>
<dbReference type="EMBL" id="JALJOS010000001">
    <property type="protein sequence ID" value="KAK9844460.1"/>
    <property type="molecule type" value="Genomic_DNA"/>
</dbReference>
<dbReference type="Pfam" id="PF10234">
    <property type="entry name" value="Cluap1"/>
    <property type="match status" value="1"/>
</dbReference>
<comment type="caution">
    <text evidence="9">The sequence shown here is derived from an EMBL/GenBank/DDBJ whole genome shotgun (WGS) entry which is preliminary data.</text>
</comment>
<keyword evidence="3" id="KW-0970">Cilium biogenesis/degradation</keyword>
<sequence length="273" mass="29811">MLEREELRHVGQEIHQAGADLQRMLLNGKELQSLCQGAVAGQLDMAAAEKSLRTELNAAQEEVTSLQQEVQELGLQQEDLYAAVDRRAGEAARIQRQVTVMAAVRPTHQDEYETLQAELVRLFTIYQSRSRNLDWLESQLEARHKAEAKQAAAANRKLRQVQQKLWEQEQQQLMASEAEEGDLDSPSAGMPAHAPGLLAGDDSSGASTLGESSEDEASRVGSPLLTARPASRASAASGRPVTASQHLQRLASGQGLRTLHRPGGDDEDEDDSF</sequence>
<dbReference type="PANTHER" id="PTHR21547">
    <property type="entry name" value="CLUSTERIN ASSOCIATED PROTEIN 1"/>
    <property type="match status" value="1"/>
</dbReference>
<dbReference type="GO" id="GO:0060271">
    <property type="term" value="P:cilium assembly"/>
    <property type="evidence" value="ECO:0007669"/>
    <property type="project" value="TreeGrafter"/>
</dbReference>
<dbReference type="InterPro" id="IPR019366">
    <property type="entry name" value="Clusterin-associated_protein-1"/>
</dbReference>
<comment type="similarity">
    <text evidence="2">Belongs to the CLUAP1 family.</text>
</comment>
<evidence type="ECO:0000256" key="3">
    <source>
        <dbReference type="ARBA" id="ARBA00022794"/>
    </source>
</evidence>